<evidence type="ECO:0000256" key="3">
    <source>
        <dbReference type="ARBA" id="ARBA00022605"/>
    </source>
</evidence>
<gene>
    <name evidence="8 10" type="primary">trpA</name>
    <name evidence="10" type="ORF">ACFQQL_16795</name>
</gene>
<evidence type="ECO:0000256" key="5">
    <source>
        <dbReference type="ARBA" id="ARBA00023141"/>
    </source>
</evidence>
<protein>
    <recommendedName>
        <fullName evidence="8">Tryptophan synthase alpha chain</fullName>
        <ecNumber evidence="8">4.2.1.20</ecNumber>
    </recommendedName>
</protein>
<dbReference type="GO" id="GO:0004834">
    <property type="term" value="F:tryptophan synthase activity"/>
    <property type="evidence" value="ECO:0007669"/>
    <property type="project" value="UniProtKB-EC"/>
</dbReference>
<evidence type="ECO:0000256" key="4">
    <source>
        <dbReference type="ARBA" id="ARBA00022822"/>
    </source>
</evidence>
<evidence type="ECO:0000256" key="2">
    <source>
        <dbReference type="ARBA" id="ARBA00011270"/>
    </source>
</evidence>
<evidence type="ECO:0000256" key="6">
    <source>
        <dbReference type="ARBA" id="ARBA00023239"/>
    </source>
</evidence>
<evidence type="ECO:0000313" key="10">
    <source>
        <dbReference type="EMBL" id="MFC7406780.1"/>
    </source>
</evidence>
<evidence type="ECO:0000256" key="7">
    <source>
        <dbReference type="ARBA" id="ARBA00049047"/>
    </source>
</evidence>
<evidence type="ECO:0000256" key="9">
    <source>
        <dbReference type="RuleBase" id="RU003662"/>
    </source>
</evidence>
<organism evidence="10 11">
    <name type="scientific">Georgenia alba</name>
    <dbReference type="NCBI Taxonomy" id="2233858"/>
    <lineage>
        <taxon>Bacteria</taxon>
        <taxon>Bacillati</taxon>
        <taxon>Actinomycetota</taxon>
        <taxon>Actinomycetes</taxon>
        <taxon>Micrococcales</taxon>
        <taxon>Bogoriellaceae</taxon>
        <taxon>Georgenia</taxon>
    </lineage>
</organism>
<dbReference type="InterPro" id="IPR018204">
    <property type="entry name" value="Trp_synthase_alpha_AS"/>
</dbReference>
<dbReference type="PANTHER" id="PTHR43406:SF1">
    <property type="entry name" value="TRYPTOPHAN SYNTHASE ALPHA CHAIN, CHLOROPLASTIC"/>
    <property type="match status" value="1"/>
</dbReference>
<evidence type="ECO:0000256" key="8">
    <source>
        <dbReference type="HAMAP-Rule" id="MF_00131"/>
    </source>
</evidence>
<comment type="function">
    <text evidence="8">The alpha subunit is responsible for the aldol cleavage of indoleglycerol phosphate to indole and glyceraldehyde 3-phosphate.</text>
</comment>
<dbReference type="InterPro" id="IPR011060">
    <property type="entry name" value="RibuloseP-bd_barrel"/>
</dbReference>
<feature type="active site" description="Proton acceptor" evidence="8">
    <location>
        <position position="70"/>
    </location>
</feature>
<comment type="caution">
    <text evidence="10">The sequence shown here is derived from an EMBL/GenBank/DDBJ whole genome shotgun (WGS) entry which is preliminary data.</text>
</comment>
<comment type="subunit">
    <text evidence="2 8">Tetramer of two alpha and two beta chains.</text>
</comment>
<dbReference type="InterPro" id="IPR013785">
    <property type="entry name" value="Aldolase_TIM"/>
</dbReference>
<evidence type="ECO:0000313" key="11">
    <source>
        <dbReference type="Proteomes" id="UP001596455"/>
    </source>
</evidence>
<keyword evidence="5 8" id="KW-0057">Aromatic amino acid biosynthesis</keyword>
<dbReference type="PROSITE" id="PS00167">
    <property type="entry name" value="TRP_SYNTHASE_ALPHA"/>
    <property type="match status" value="1"/>
</dbReference>
<proteinExistence type="inferred from homology"/>
<keyword evidence="11" id="KW-1185">Reference proteome</keyword>
<sequence length="285" mass="29288">MNETTTSAPAASRTGATLDAVRGPGRAALVGYLPVGFPDVETSVRAARTLVSAGAEVIELGLPYSDPGMDGVVIQRATQAALDRGVRTADVLRAVEQVAQTGAAVLVMTYWNPIHRYGVDRFARDLAAAGGAGLITPDLIPDEAGEWVAASDAHGLDRVFLVAPSSTDERLAMTAAASRGFVYAASTMGVTGARGRVDAAARSLVERTRSAGAERVCVGLGVSTGPQAREIAEYADGVIVGSAFVRTFLDGEQDQEAALADLAALAEELADGAHGHPSDVTSAQK</sequence>
<keyword evidence="4 8" id="KW-0822">Tryptophan biosynthesis</keyword>
<feature type="active site" description="Proton acceptor" evidence="8">
    <location>
        <position position="59"/>
    </location>
</feature>
<dbReference type="RefSeq" id="WP_382396312.1">
    <property type="nucleotide sequence ID" value="NZ_JBHTCQ010000004.1"/>
</dbReference>
<keyword evidence="6 8" id="KW-0456">Lyase</keyword>
<dbReference type="EC" id="4.2.1.20" evidence="8"/>
<comment type="catalytic activity">
    <reaction evidence="7 8">
        <text>(1S,2R)-1-C-(indol-3-yl)glycerol 3-phosphate + L-serine = D-glyceraldehyde 3-phosphate + L-tryptophan + H2O</text>
        <dbReference type="Rhea" id="RHEA:10532"/>
        <dbReference type="ChEBI" id="CHEBI:15377"/>
        <dbReference type="ChEBI" id="CHEBI:33384"/>
        <dbReference type="ChEBI" id="CHEBI:57912"/>
        <dbReference type="ChEBI" id="CHEBI:58866"/>
        <dbReference type="ChEBI" id="CHEBI:59776"/>
        <dbReference type="EC" id="4.2.1.20"/>
    </reaction>
</comment>
<dbReference type="CDD" id="cd04724">
    <property type="entry name" value="Tryptophan_synthase_alpha"/>
    <property type="match status" value="1"/>
</dbReference>
<dbReference type="PANTHER" id="PTHR43406">
    <property type="entry name" value="TRYPTOPHAN SYNTHASE, ALPHA CHAIN"/>
    <property type="match status" value="1"/>
</dbReference>
<accession>A0ABW2QBF8</accession>
<name>A0ABW2QBF8_9MICO</name>
<dbReference type="NCBIfam" id="TIGR00262">
    <property type="entry name" value="trpA"/>
    <property type="match status" value="1"/>
</dbReference>
<dbReference type="Proteomes" id="UP001596455">
    <property type="component" value="Unassembled WGS sequence"/>
</dbReference>
<dbReference type="HAMAP" id="MF_00131">
    <property type="entry name" value="Trp_synth_alpha"/>
    <property type="match status" value="1"/>
</dbReference>
<reference evidence="11" key="1">
    <citation type="journal article" date="2019" name="Int. J. Syst. Evol. Microbiol.">
        <title>The Global Catalogue of Microorganisms (GCM) 10K type strain sequencing project: providing services to taxonomists for standard genome sequencing and annotation.</title>
        <authorList>
            <consortium name="The Broad Institute Genomics Platform"/>
            <consortium name="The Broad Institute Genome Sequencing Center for Infectious Disease"/>
            <person name="Wu L."/>
            <person name="Ma J."/>
        </authorList>
    </citation>
    <scope>NUCLEOTIDE SEQUENCE [LARGE SCALE GENOMIC DNA]</scope>
    <source>
        <strain evidence="11">JCM 1490</strain>
    </source>
</reference>
<dbReference type="SUPFAM" id="SSF51366">
    <property type="entry name" value="Ribulose-phoshate binding barrel"/>
    <property type="match status" value="1"/>
</dbReference>
<comment type="pathway">
    <text evidence="1 8">Amino-acid biosynthesis; L-tryptophan biosynthesis; L-tryptophan from chorismate: step 5/5.</text>
</comment>
<dbReference type="Gene3D" id="3.20.20.70">
    <property type="entry name" value="Aldolase class I"/>
    <property type="match status" value="1"/>
</dbReference>
<evidence type="ECO:0000256" key="1">
    <source>
        <dbReference type="ARBA" id="ARBA00004733"/>
    </source>
</evidence>
<keyword evidence="3 8" id="KW-0028">Amino-acid biosynthesis</keyword>
<dbReference type="Pfam" id="PF00290">
    <property type="entry name" value="Trp_syntA"/>
    <property type="match status" value="1"/>
</dbReference>
<dbReference type="EMBL" id="JBHTCQ010000004">
    <property type="protein sequence ID" value="MFC7406780.1"/>
    <property type="molecule type" value="Genomic_DNA"/>
</dbReference>
<dbReference type="InterPro" id="IPR002028">
    <property type="entry name" value="Trp_synthase_suA"/>
</dbReference>
<comment type="similarity">
    <text evidence="8 9">Belongs to the TrpA family.</text>
</comment>